<dbReference type="AlphaFoldDB" id="A0A3S5CNP9"/>
<organism evidence="2 3">
    <name type="scientific">Protopolystoma xenopodis</name>
    <dbReference type="NCBI Taxonomy" id="117903"/>
    <lineage>
        <taxon>Eukaryota</taxon>
        <taxon>Metazoa</taxon>
        <taxon>Spiralia</taxon>
        <taxon>Lophotrochozoa</taxon>
        <taxon>Platyhelminthes</taxon>
        <taxon>Monogenea</taxon>
        <taxon>Polyopisthocotylea</taxon>
        <taxon>Polystomatidea</taxon>
        <taxon>Polystomatidae</taxon>
        <taxon>Protopolystoma</taxon>
    </lineage>
</organism>
<feature type="region of interest" description="Disordered" evidence="1">
    <location>
        <begin position="160"/>
        <end position="180"/>
    </location>
</feature>
<sequence>QHQHQHQHQHPHCGLIAYQPPQQAQFYQHGVLPADGSQLFSSPPPSQTGAFPVTGQKTPATPAHPALFLGPGNTPTSPPGNNDAGAHSAHSAHSASTCLTPPSAALELCPALATVYPASSGAITAWQPADCGLPTNSQTAGHQAYLAMQASALQQFMAFSPASSQRPDNSSPVNNLACNQLHSMNPGDLANATVDPSLQISYPTHHLPNQQLHYHPQHPRAQHTLQHHQLQQQHESGLPPPPFHHPKKHHHHCHQQQQPTCNYSPKHSRKLMQQPLYPQQTHLSQSHSDLLNHQLQPPSTPPPPPSSSSNTYSHVG</sequence>
<evidence type="ECO:0000313" key="3">
    <source>
        <dbReference type="Proteomes" id="UP000784294"/>
    </source>
</evidence>
<feature type="compositionally biased region" description="Low complexity" evidence="1">
    <location>
        <begin position="70"/>
        <end position="95"/>
    </location>
</feature>
<feature type="region of interest" description="Disordered" evidence="1">
    <location>
        <begin position="35"/>
        <end position="95"/>
    </location>
</feature>
<evidence type="ECO:0000313" key="2">
    <source>
        <dbReference type="EMBL" id="VEL23894.1"/>
    </source>
</evidence>
<reference evidence="2" key="1">
    <citation type="submission" date="2018-11" db="EMBL/GenBank/DDBJ databases">
        <authorList>
            <consortium name="Pathogen Informatics"/>
        </authorList>
    </citation>
    <scope>NUCLEOTIDE SEQUENCE</scope>
</reference>
<feature type="compositionally biased region" description="Basic residues" evidence="1">
    <location>
        <begin position="244"/>
        <end position="254"/>
    </location>
</feature>
<accession>A0A3S5CNP9</accession>
<comment type="caution">
    <text evidence="2">The sequence shown here is derived from an EMBL/GenBank/DDBJ whole genome shotgun (WGS) entry which is preliminary data.</text>
</comment>
<keyword evidence="3" id="KW-1185">Reference proteome</keyword>
<dbReference type="EMBL" id="CAAALY010064644">
    <property type="protein sequence ID" value="VEL23894.1"/>
    <property type="molecule type" value="Genomic_DNA"/>
</dbReference>
<feature type="region of interest" description="Disordered" evidence="1">
    <location>
        <begin position="208"/>
        <end position="316"/>
    </location>
</feature>
<protein>
    <submittedName>
        <fullName evidence="2">Uncharacterized protein</fullName>
    </submittedName>
</protein>
<evidence type="ECO:0000256" key="1">
    <source>
        <dbReference type="SAM" id="MobiDB-lite"/>
    </source>
</evidence>
<feature type="compositionally biased region" description="Polar residues" evidence="1">
    <location>
        <begin position="276"/>
        <end position="296"/>
    </location>
</feature>
<dbReference type="Proteomes" id="UP000784294">
    <property type="component" value="Unassembled WGS sequence"/>
</dbReference>
<feature type="compositionally biased region" description="Low complexity" evidence="1">
    <location>
        <begin position="222"/>
        <end position="234"/>
    </location>
</feature>
<proteinExistence type="predicted"/>
<feature type="non-terminal residue" evidence="2">
    <location>
        <position position="1"/>
    </location>
</feature>
<name>A0A3S5CNP9_9PLAT</name>
<gene>
    <name evidence="2" type="ORF">PXEA_LOCUS17334</name>
</gene>
<feature type="compositionally biased region" description="Polar residues" evidence="1">
    <location>
        <begin position="161"/>
        <end position="180"/>
    </location>
</feature>